<reference evidence="4" key="1">
    <citation type="submission" date="2017-05" db="EMBL/GenBank/DDBJ databases">
        <title>The Genome Sequence of Enterococcus sp. 9E7_DIV0242.</title>
        <authorList>
            <consortium name="The Broad Institute Genomics Platform"/>
            <consortium name="The Broad Institute Genomic Center for Infectious Diseases"/>
            <person name="Earl A."/>
            <person name="Manson A."/>
            <person name="Schwartman J."/>
            <person name="Gilmore M."/>
            <person name="Abouelleil A."/>
            <person name="Cao P."/>
            <person name="Chapman S."/>
            <person name="Cusick C."/>
            <person name="Shea T."/>
            <person name="Young S."/>
            <person name="Neafsey D."/>
            <person name="Nusbaum C."/>
            <person name="Birren B."/>
        </authorList>
    </citation>
    <scope>NUCLEOTIDE SEQUENCE [LARGE SCALE GENOMIC DNA]</scope>
    <source>
        <strain evidence="4">9E7_DIV0242</strain>
    </source>
</reference>
<feature type="domain" description="Bacterial microcompartment" evidence="3">
    <location>
        <begin position="36"/>
        <end position="102"/>
    </location>
</feature>
<comment type="subcellular location">
    <subcellularLocation>
        <location evidence="1">Bacterial microcompartment</location>
    </subcellularLocation>
</comment>
<dbReference type="Gene3D" id="3.30.70.1710">
    <property type="match status" value="1"/>
</dbReference>
<evidence type="ECO:0000256" key="2">
    <source>
        <dbReference type="ARBA" id="ARBA00024446"/>
    </source>
</evidence>
<evidence type="ECO:0000313" key="5">
    <source>
        <dbReference type="EMBL" id="WYJ88757.1"/>
    </source>
</evidence>
<dbReference type="Proteomes" id="UP000195141">
    <property type="component" value="Chromosome"/>
</dbReference>
<dbReference type="InterPro" id="IPR000249">
    <property type="entry name" value="BMC_dom"/>
</dbReference>
<dbReference type="Pfam" id="PF00936">
    <property type="entry name" value="BMC"/>
    <property type="match status" value="1"/>
</dbReference>
<dbReference type="SMART" id="SM00877">
    <property type="entry name" value="BMC"/>
    <property type="match status" value="1"/>
</dbReference>
<organism evidence="4">
    <name type="scientific">Candidatus Enterococcus clewellii</name>
    <dbReference type="NCBI Taxonomy" id="1834193"/>
    <lineage>
        <taxon>Bacteria</taxon>
        <taxon>Bacillati</taxon>
        <taxon>Bacillota</taxon>
        <taxon>Bacilli</taxon>
        <taxon>Lactobacillales</taxon>
        <taxon>Enterococcaceae</taxon>
        <taxon>Enterococcus</taxon>
    </lineage>
</organism>
<dbReference type="AlphaFoldDB" id="A0A242KCB1"/>
<evidence type="ECO:0000256" key="1">
    <source>
        <dbReference type="ARBA" id="ARBA00024322"/>
    </source>
</evidence>
<dbReference type="EMBL" id="CP147247">
    <property type="protein sequence ID" value="WYJ88757.1"/>
    <property type="molecule type" value="Genomic_DNA"/>
</dbReference>
<dbReference type="OrthoDB" id="3182611at2"/>
<keyword evidence="2" id="KW-1283">Bacterial microcompartment</keyword>
<reference evidence="5" key="3">
    <citation type="submission" date="2024-03" db="EMBL/GenBank/DDBJ databases">
        <title>The Genome Sequence of Enterococcus sp. DIV0242b.</title>
        <authorList>
            <consortium name="The Broad Institute Genomics Platform"/>
            <consortium name="The Broad Institute Microbial Omics Core"/>
            <consortium name="The Broad Institute Genomic Center for Infectious Diseases"/>
            <person name="Earl A."/>
            <person name="Manson A."/>
            <person name="Gilmore M."/>
            <person name="Schwartman J."/>
            <person name="Shea T."/>
            <person name="Abouelleil A."/>
            <person name="Cao P."/>
            <person name="Chapman S."/>
            <person name="Cusick C."/>
            <person name="Young S."/>
            <person name="Neafsey D."/>
            <person name="Nusbaum C."/>
            <person name="Birren B."/>
        </authorList>
    </citation>
    <scope>NUCLEOTIDE SEQUENCE</scope>
    <source>
        <strain evidence="5">9E7_DIV0242</strain>
    </source>
</reference>
<dbReference type="InterPro" id="IPR037233">
    <property type="entry name" value="CcmK-like_sf"/>
</dbReference>
<name>A0A242KCB1_9ENTE</name>
<keyword evidence="6" id="KW-1185">Reference proteome</keyword>
<proteinExistence type="predicted"/>
<gene>
    <name evidence="5" type="ORF">A5888_000476</name>
    <name evidence="4" type="ORF">A5888_000511</name>
</gene>
<dbReference type="RefSeq" id="WP_086347658.1">
    <property type="nucleotide sequence ID" value="NZ_CP147247.1"/>
</dbReference>
<dbReference type="GO" id="GO:0031469">
    <property type="term" value="C:bacterial microcompartment"/>
    <property type="evidence" value="ECO:0007669"/>
    <property type="project" value="UniProtKB-SubCell"/>
</dbReference>
<reference evidence="5" key="2">
    <citation type="submission" date="2017-05" db="EMBL/GenBank/DDBJ databases">
        <authorList>
            <consortium name="The Broad Institute Genomics Platform"/>
            <consortium name="The Broad Institute Genomic Center for Infectious Diseases"/>
            <person name="Earl A."/>
            <person name="Manson A."/>
            <person name="Schwartman J."/>
            <person name="Gilmore M."/>
            <person name="Abouelleil A."/>
            <person name="Cao P."/>
            <person name="Chapman S."/>
            <person name="Cusick C."/>
            <person name="Shea T."/>
            <person name="Young S."/>
            <person name="Neafsey D."/>
            <person name="Nusbaum C."/>
            <person name="Birren B."/>
        </authorList>
    </citation>
    <scope>NUCLEOTIDE SEQUENCE</scope>
    <source>
        <strain evidence="5">9E7_DIV0242</strain>
    </source>
</reference>
<evidence type="ECO:0000313" key="6">
    <source>
        <dbReference type="Proteomes" id="UP000195141"/>
    </source>
</evidence>
<dbReference type="EMBL" id="NGMM01000001">
    <property type="protein sequence ID" value="OTP18697.1"/>
    <property type="molecule type" value="Genomic_DNA"/>
</dbReference>
<accession>A0A242KCB1</accession>
<protein>
    <recommendedName>
        <fullName evidence="3">Bacterial microcompartment domain-containing protein</fullName>
    </recommendedName>
</protein>
<evidence type="ECO:0000259" key="3">
    <source>
        <dbReference type="SMART" id="SM00877"/>
    </source>
</evidence>
<dbReference type="SUPFAM" id="SSF143414">
    <property type="entry name" value="CcmK-like"/>
    <property type="match status" value="1"/>
</dbReference>
<evidence type="ECO:0000313" key="4">
    <source>
        <dbReference type="EMBL" id="OTP18697.1"/>
    </source>
</evidence>
<sequence>MDFRIIQSPSAGALDIISRRMGMSSSASKELLTGCDAIGLIQGKLIDMVYVADLAEKAAGITAVDIRGSCPQNMVLLALLGDTASVETAISNIKMKMKKNRGCD</sequence>